<dbReference type="PANTHER" id="PTHR33116">
    <property type="entry name" value="REVERSE TRANSCRIPTASE ZINC-BINDING DOMAIN-CONTAINING PROTEIN-RELATED-RELATED"/>
    <property type="match status" value="1"/>
</dbReference>
<keyword evidence="2" id="KW-1185">Reference proteome</keyword>
<protein>
    <recommendedName>
        <fullName evidence="3">Reverse transcriptase domain-containing protein</fullName>
    </recommendedName>
</protein>
<gene>
    <name evidence="1" type="ORF">Ddye_008788</name>
</gene>
<dbReference type="EMBL" id="JANJYI010000003">
    <property type="protein sequence ID" value="KAK2655736.1"/>
    <property type="molecule type" value="Genomic_DNA"/>
</dbReference>
<evidence type="ECO:0000313" key="1">
    <source>
        <dbReference type="EMBL" id="KAK2655736.1"/>
    </source>
</evidence>
<sequence>MLRKGSKPLKPEDLKNLLQSLWQLPRPRKLTLFLKGYFDLHFSNVEHLKCAGVVTSVQSRMAFSDYLDGNMISIQTLNNSLMLKCGFASTIFVLDIGILEQSWRLHIDDTSSAVNQEDRVNCHGNKKSIRQDRDGRTSITILDNELNLHMDILYHIPQLVTDNDNENLCRIPSFAEIKDTVYSMDPNSAPGPDGFSGSFYQHVWELVVVYVVNFVQAFVTKSWLLSNLNYNFVVLILKVPGACRITQYKPIALANFSFKIIPKILANRGVRQGDPLSPLIFFLAEEVFNRGLSNIFHNGRLKPIIAPKGCFSPTHLLYANDIFIFYRADSRSLRILSDFIDSYGAASGQLVSSEKSNYFLGRHSLARKTIVESILGFKEGIFPFVYLGVPVFRGSPRGVYFQPLLDRVKARFAGWKGCFLSMAGHAQLIQSVIQSMLIHCFCIYKISSSTLLNLLRCCCNFLWFGNIETHKLMTVP</sequence>
<reference evidence="1" key="1">
    <citation type="journal article" date="2023" name="Plant J.">
        <title>Genome sequences and population genomics provide insights into the demographic history, inbreeding, and mutation load of two 'living fossil' tree species of Dipteronia.</title>
        <authorList>
            <person name="Feng Y."/>
            <person name="Comes H.P."/>
            <person name="Chen J."/>
            <person name="Zhu S."/>
            <person name="Lu R."/>
            <person name="Zhang X."/>
            <person name="Li P."/>
            <person name="Qiu J."/>
            <person name="Olsen K.M."/>
            <person name="Qiu Y."/>
        </authorList>
    </citation>
    <scope>NUCLEOTIDE SEQUENCE</scope>
    <source>
        <strain evidence="1">KIB01</strain>
    </source>
</reference>
<evidence type="ECO:0000313" key="2">
    <source>
        <dbReference type="Proteomes" id="UP001280121"/>
    </source>
</evidence>
<name>A0AAE0CLP7_9ROSI</name>
<dbReference type="Proteomes" id="UP001280121">
    <property type="component" value="Unassembled WGS sequence"/>
</dbReference>
<evidence type="ECO:0008006" key="3">
    <source>
        <dbReference type="Google" id="ProtNLM"/>
    </source>
</evidence>
<proteinExistence type="predicted"/>
<comment type="caution">
    <text evidence="1">The sequence shown here is derived from an EMBL/GenBank/DDBJ whole genome shotgun (WGS) entry which is preliminary data.</text>
</comment>
<dbReference type="AlphaFoldDB" id="A0AAE0CLP7"/>
<accession>A0AAE0CLP7</accession>
<dbReference type="PANTHER" id="PTHR33116:SF80">
    <property type="entry name" value="REVERSE TRANSCRIPTASE ZINC-BINDING DOMAIN-CONTAINING PROTEIN"/>
    <property type="match status" value="1"/>
</dbReference>
<organism evidence="1 2">
    <name type="scientific">Dipteronia dyeriana</name>
    <dbReference type="NCBI Taxonomy" id="168575"/>
    <lineage>
        <taxon>Eukaryota</taxon>
        <taxon>Viridiplantae</taxon>
        <taxon>Streptophyta</taxon>
        <taxon>Embryophyta</taxon>
        <taxon>Tracheophyta</taxon>
        <taxon>Spermatophyta</taxon>
        <taxon>Magnoliopsida</taxon>
        <taxon>eudicotyledons</taxon>
        <taxon>Gunneridae</taxon>
        <taxon>Pentapetalae</taxon>
        <taxon>rosids</taxon>
        <taxon>malvids</taxon>
        <taxon>Sapindales</taxon>
        <taxon>Sapindaceae</taxon>
        <taxon>Hippocastanoideae</taxon>
        <taxon>Acereae</taxon>
        <taxon>Dipteronia</taxon>
    </lineage>
</organism>